<sequence length="238" mass="26670">MKMDHIAALLFDYGGTIDSNGLHWSEVIWQAYEAEDVPVTKEDFRAAYVHAERTIAQLPLVRPEHTFADMMRIKIDLQVDWLQEQTTLPDFRATRDVRRRLAGRCYASAERCVAAARPLIAALAERYPLALVSNFYGNIGAVLRDFRLDRYFPHVIESAVVGVRKPDPAIFRLGLDALGISDASSAVVIGDSYDKDILPAASLGCRTVWLKNIGWKPYTGAESADVVITDFKELEELL</sequence>
<dbReference type="EMBL" id="AYUF01000390">
    <property type="protein sequence ID" value="ETK02201.1"/>
    <property type="molecule type" value="Genomic_DNA"/>
</dbReference>
<dbReference type="PATRIC" id="fig|1411148.3.peg.820"/>
<reference evidence="2 3" key="1">
    <citation type="submission" date="2013-11" db="EMBL/GenBank/DDBJ databases">
        <title>Single cell genomics of uncultured Tannerella BU063 (oral taxon 286).</title>
        <authorList>
            <person name="Beall C.J."/>
            <person name="Campbell A.G."/>
            <person name="Griffen A.L."/>
            <person name="Podar M."/>
            <person name="Leys E.J."/>
        </authorList>
    </citation>
    <scope>NUCLEOTIDE SEQUENCE [LARGE SCALE GENOMIC DNA]</scope>
    <source>
        <strain evidence="2">Cell 2</strain>
    </source>
</reference>
<dbReference type="SFLD" id="SFLDG01129">
    <property type="entry name" value="C1.5:_HAD__Beta-PGM__Phosphata"/>
    <property type="match status" value="1"/>
</dbReference>
<dbReference type="InterPro" id="IPR006439">
    <property type="entry name" value="HAD-SF_hydro_IA"/>
</dbReference>
<dbReference type="AlphaFoldDB" id="W2C6Y6"/>
<accession>W2C6Y6</accession>
<keyword evidence="1" id="KW-0378">Hydrolase</keyword>
<gene>
    <name evidence="2" type="ORF">N425_05630</name>
</gene>
<evidence type="ECO:0000313" key="3">
    <source>
        <dbReference type="Proteomes" id="UP000018837"/>
    </source>
</evidence>
<name>W2C6Y6_9BACT</name>
<dbReference type="InterPro" id="IPR023214">
    <property type="entry name" value="HAD_sf"/>
</dbReference>
<dbReference type="InterPro" id="IPR036412">
    <property type="entry name" value="HAD-like_sf"/>
</dbReference>
<dbReference type="PANTHER" id="PTHR43316:SF3">
    <property type="entry name" value="HALOACID DEHALOGENASE, TYPE II (AFU_ORTHOLOGUE AFUA_2G07750)-RELATED"/>
    <property type="match status" value="1"/>
</dbReference>
<dbReference type="PANTHER" id="PTHR43316">
    <property type="entry name" value="HYDROLASE, HALOACID DELAHOGENASE-RELATED"/>
    <property type="match status" value="1"/>
</dbReference>
<dbReference type="GO" id="GO:0016787">
    <property type="term" value="F:hydrolase activity"/>
    <property type="evidence" value="ECO:0007669"/>
    <property type="project" value="UniProtKB-KW"/>
</dbReference>
<dbReference type="SUPFAM" id="SSF56784">
    <property type="entry name" value="HAD-like"/>
    <property type="match status" value="1"/>
</dbReference>
<dbReference type="Gene3D" id="3.40.50.1000">
    <property type="entry name" value="HAD superfamily/HAD-like"/>
    <property type="match status" value="1"/>
</dbReference>
<evidence type="ECO:0000313" key="2">
    <source>
        <dbReference type="EMBL" id="ETK02201.1"/>
    </source>
</evidence>
<dbReference type="Pfam" id="PF00702">
    <property type="entry name" value="Hydrolase"/>
    <property type="match status" value="1"/>
</dbReference>
<dbReference type="InterPro" id="IPR051540">
    <property type="entry name" value="S-2-haloacid_dehalogenase"/>
</dbReference>
<proteinExistence type="predicted"/>
<dbReference type="PRINTS" id="PR00413">
    <property type="entry name" value="HADHALOGNASE"/>
</dbReference>
<evidence type="ECO:0000256" key="1">
    <source>
        <dbReference type="ARBA" id="ARBA00022801"/>
    </source>
</evidence>
<organism evidence="2 3">
    <name type="scientific">Tannerella sp. oral taxon BU063 isolate Cell 2</name>
    <dbReference type="NCBI Taxonomy" id="1411148"/>
    <lineage>
        <taxon>Bacteria</taxon>
        <taxon>Pseudomonadati</taxon>
        <taxon>Bacteroidota</taxon>
        <taxon>Bacteroidia</taxon>
        <taxon>Bacteroidales</taxon>
        <taxon>Tannerellaceae</taxon>
        <taxon>Tannerella</taxon>
    </lineage>
</organism>
<dbReference type="NCBIfam" id="TIGR01549">
    <property type="entry name" value="HAD-SF-IA-v1"/>
    <property type="match status" value="1"/>
</dbReference>
<protein>
    <submittedName>
        <fullName evidence="2">Haloacid dehalogenase</fullName>
    </submittedName>
</protein>
<comment type="caution">
    <text evidence="2">The sequence shown here is derived from an EMBL/GenBank/DDBJ whole genome shotgun (WGS) entry which is preliminary data.</text>
</comment>
<dbReference type="SFLD" id="SFLDS00003">
    <property type="entry name" value="Haloacid_Dehalogenase"/>
    <property type="match status" value="1"/>
</dbReference>
<dbReference type="Proteomes" id="UP000018837">
    <property type="component" value="Unassembled WGS sequence"/>
</dbReference>